<feature type="compositionally biased region" description="Low complexity" evidence="1">
    <location>
        <begin position="58"/>
        <end position="67"/>
    </location>
</feature>
<feature type="compositionally biased region" description="Low complexity" evidence="1">
    <location>
        <begin position="27"/>
        <end position="40"/>
    </location>
</feature>
<proteinExistence type="predicted"/>
<dbReference type="Proteomes" id="UP000823863">
    <property type="component" value="Unassembled WGS sequence"/>
</dbReference>
<feature type="region of interest" description="Disordered" evidence="1">
    <location>
        <begin position="27"/>
        <end position="94"/>
    </location>
</feature>
<dbReference type="EMBL" id="DWWB01000085">
    <property type="protein sequence ID" value="HJC67840.1"/>
    <property type="molecule type" value="Genomic_DNA"/>
</dbReference>
<protein>
    <submittedName>
        <fullName evidence="2">Uncharacterized protein</fullName>
    </submittedName>
</protein>
<comment type="caution">
    <text evidence="2">The sequence shown here is derived from an EMBL/GenBank/DDBJ whole genome shotgun (WGS) entry which is preliminary data.</text>
</comment>
<reference evidence="2" key="2">
    <citation type="submission" date="2021-04" db="EMBL/GenBank/DDBJ databases">
        <authorList>
            <person name="Gilroy R."/>
        </authorList>
    </citation>
    <scope>NUCLEOTIDE SEQUENCE</scope>
    <source>
        <strain evidence="2">CHK198-12963</strain>
    </source>
</reference>
<accession>A0A9D2TEV9</accession>
<dbReference type="AlphaFoldDB" id="A0A9D2TEV9"/>
<reference evidence="2" key="1">
    <citation type="journal article" date="2021" name="PeerJ">
        <title>Extensive microbial diversity within the chicken gut microbiome revealed by metagenomics and culture.</title>
        <authorList>
            <person name="Gilroy R."/>
            <person name="Ravi A."/>
            <person name="Getino M."/>
            <person name="Pursley I."/>
            <person name="Horton D.L."/>
            <person name="Alikhan N.F."/>
            <person name="Baker D."/>
            <person name="Gharbi K."/>
            <person name="Hall N."/>
            <person name="Watson M."/>
            <person name="Adriaenssens E.M."/>
            <person name="Foster-Nyarko E."/>
            <person name="Jarju S."/>
            <person name="Secka A."/>
            <person name="Antonio M."/>
            <person name="Oren A."/>
            <person name="Chaudhuri R.R."/>
            <person name="La Ragione R."/>
            <person name="Hildebrand F."/>
            <person name="Pallen M.J."/>
        </authorList>
    </citation>
    <scope>NUCLEOTIDE SEQUENCE</scope>
    <source>
        <strain evidence="2">CHK198-12963</strain>
    </source>
</reference>
<feature type="compositionally biased region" description="Basic and acidic residues" evidence="1">
    <location>
        <begin position="68"/>
        <end position="81"/>
    </location>
</feature>
<evidence type="ECO:0000313" key="2">
    <source>
        <dbReference type="EMBL" id="HJC67840.1"/>
    </source>
</evidence>
<feature type="compositionally biased region" description="Low complexity" evidence="1">
    <location>
        <begin position="82"/>
        <end position="94"/>
    </location>
</feature>
<sequence length="207" mass="21748">MKKRNVWIAAIAAGLIMTGCGQGSVQETTVQETEAQETATMAPVQSQETEETEEKETQAASSEAETQETIKIESAQEEKTESGNSSSQGSAASGYEDNFAVDSAAAAAFGQKVQDAVAQKDLEQLADLTAFPLYVGLNGGTSVNSREEFLALGADQVFTQELMDSVEAADLEQLSPSMAGFVLSDGGKANIIFSVRDGKLAVSGINY</sequence>
<evidence type="ECO:0000313" key="3">
    <source>
        <dbReference type="Proteomes" id="UP000823863"/>
    </source>
</evidence>
<dbReference type="PROSITE" id="PS51257">
    <property type="entry name" value="PROKAR_LIPOPROTEIN"/>
    <property type="match status" value="1"/>
</dbReference>
<evidence type="ECO:0000256" key="1">
    <source>
        <dbReference type="SAM" id="MobiDB-lite"/>
    </source>
</evidence>
<name>A0A9D2TEV9_9FIRM</name>
<organism evidence="2 3">
    <name type="scientific">Candidatus Enterocloster excrementigallinarum</name>
    <dbReference type="NCBI Taxonomy" id="2838558"/>
    <lineage>
        <taxon>Bacteria</taxon>
        <taxon>Bacillati</taxon>
        <taxon>Bacillota</taxon>
        <taxon>Clostridia</taxon>
        <taxon>Lachnospirales</taxon>
        <taxon>Lachnospiraceae</taxon>
        <taxon>Enterocloster</taxon>
    </lineage>
</organism>
<gene>
    <name evidence="2" type="ORF">H9931_14200</name>
</gene>